<dbReference type="CDD" id="cd01065">
    <property type="entry name" value="NAD_bind_Shikimate_DH"/>
    <property type="match status" value="1"/>
</dbReference>
<gene>
    <name evidence="2" type="ORF">UFOPK1413_00737</name>
</gene>
<dbReference type="InterPro" id="IPR036291">
    <property type="entry name" value="NAD(P)-bd_dom_sf"/>
</dbReference>
<dbReference type="GO" id="GO:0050661">
    <property type="term" value="F:NADP binding"/>
    <property type="evidence" value="ECO:0007669"/>
    <property type="project" value="TreeGrafter"/>
</dbReference>
<dbReference type="InterPro" id="IPR022893">
    <property type="entry name" value="Shikimate_DH_fam"/>
</dbReference>
<dbReference type="InterPro" id="IPR046346">
    <property type="entry name" value="Aminoacid_DH-like_N_sf"/>
</dbReference>
<sequence>MPALRTPPTVTRTFGVVGSPIGHSQSPALHRAAISTLGIDAVYSSTEVTGSELQGFLDSLDDTWTGLSLTMPLKTVIRPMLTRECATSKLTGAVNTAVRRSDGWEGYNTDVWGAATALRRQWGTTFSSAILLGAGATASSLVVSLRDLGVTSLVVVARDLSRTHDIQKLGRELGIDVRTAHFGESHESADIVVSSLPATAMLTPETLGKLNAAALFDVVYEPWPSALGREWERRGLESISGLHMLLWQAVRQARVFYGESVDEPLPNEELVVTAMRAAVGL</sequence>
<evidence type="ECO:0000313" key="2">
    <source>
        <dbReference type="EMBL" id="CAB4541119.1"/>
    </source>
</evidence>
<dbReference type="Gene3D" id="3.40.50.10860">
    <property type="entry name" value="Leucine Dehydrogenase, chain A, domain 1"/>
    <property type="match status" value="1"/>
</dbReference>
<dbReference type="PANTHER" id="PTHR21089">
    <property type="entry name" value="SHIKIMATE DEHYDROGENASE"/>
    <property type="match status" value="1"/>
</dbReference>
<dbReference type="Gene3D" id="3.40.50.720">
    <property type="entry name" value="NAD(P)-binding Rossmann-like Domain"/>
    <property type="match status" value="1"/>
</dbReference>
<dbReference type="GO" id="GO:0005829">
    <property type="term" value="C:cytosol"/>
    <property type="evidence" value="ECO:0007669"/>
    <property type="project" value="TreeGrafter"/>
</dbReference>
<dbReference type="SUPFAM" id="SSF51735">
    <property type="entry name" value="NAD(P)-binding Rossmann-fold domains"/>
    <property type="match status" value="1"/>
</dbReference>
<dbReference type="AlphaFoldDB" id="A0A6J6BS02"/>
<accession>A0A6J6BS02</accession>
<organism evidence="2">
    <name type="scientific">freshwater metagenome</name>
    <dbReference type="NCBI Taxonomy" id="449393"/>
    <lineage>
        <taxon>unclassified sequences</taxon>
        <taxon>metagenomes</taxon>
        <taxon>ecological metagenomes</taxon>
    </lineage>
</organism>
<dbReference type="EMBL" id="CAEZSG010000111">
    <property type="protein sequence ID" value="CAB4541119.1"/>
    <property type="molecule type" value="Genomic_DNA"/>
</dbReference>
<dbReference type="Pfam" id="PF08501">
    <property type="entry name" value="Shikimate_dh_N"/>
    <property type="match status" value="1"/>
</dbReference>
<proteinExistence type="predicted"/>
<dbReference type="SUPFAM" id="SSF53223">
    <property type="entry name" value="Aminoacid dehydrogenase-like, N-terminal domain"/>
    <property type="match status" value="1"/>
</dbReference>
<dbReference type="PANTHER" id="PTHR21089:SF1">
    <property type="entry name" value="BIFUNCTIONAL 3-DEHYDROQUINATE DEHYDRATASE_SHIKIMATE DEHYDROGENASE, CHLOROPLASTIC"/>
    <property type="match status" value="1"/>
</dbReference>
<feature type="domain" description="Shikimate dehydrogenase substrate binding N-terminal" evidence="1">
    <location>
        <begin position="16"/>
        <end position="96"/>
    </location>
</feature>
<reference evidence="2" key="1">
    <citation type="submission" date="2020-05" db="EMBL/GenBank/DDBJ databases">
        <authorList>
            <person name="Chiriac C."/>
            <person name="Salcher M."/>
            <person name="Ghai R."/>
            <person name="Kavagutti S V."/>
        </authorList>
    </citation>
    <scope>NUCLEOTIDE SEQUENCE</scope>
</reference>
<dbReference type="GO" id="GO:0004764">
    <property type="term" value="F:shikimate 3-dehydrogenase (NADP+) activity"/>
    <property type="evidence" value="ECO:0007669"/>
    <property type="project" value="InterPro"/>
</dbReference>
<name>A0A6J6BS02_9ZZZZ</name>
<dbReference type="GO" id="GO:0009423">
    <property type="term" value="P:chorismate biosynthetic process"/>
    <property type="evidence" value="ECO:0007669"/>
    <property type="project" value="TreeGrafter"/>
</dbReference>
<evidence type="ECO:0000259" key="1">
    <source>
        <dbReference type="Pfam" id="PF08501"/>
    </source>
</evidence>
<dbReference type="InterPro" id="IPR013708">
    <property type="entry name" value="Shikimate_DH-bd_N"/>
</dbReference>
<dbReference type="GO" id="GO:0019632">
    <property type="term" value="P:shikimate metabolic process"/>
    <property type="evidence" value="ECO:0007669"/>
    <property type="project" value="TreeGrafter"/>
</dbReference>
<protein>
    <submittedName>
        <fullName evidence="2">Unannotated protein</fullName>
    </submittedName>
</protein>